<name>A0A1J4KJI0_9EUKA</name>
<reference evidence="7" key="1">
    <citation type="submission" date="2016-10" db="EMBL/GenBank/DDBJ databases">
        <authorList>
            <person name="Benchimol M."/>
            <person name="Almeida L.G."/>
            <person name="Vasconcelos A.T."/>
            <person name="Perreira-Neves A."/>
            <person name="Rosa I.A."/>
            <person name="Tasca T."/>
            <person name="Bogo M.R."/>
            <person name="de Souza W."/>
        </authorList>
    </citation>
    <scope>NUCLEOTIDE SEQUENCE [LARGE SCALE GENOMIC DNA]</scope>
    <source>
        <strain evidence="7">K</strain>
    </source>
</reference>
<dbReference type="GO" id="GO:0005829">
    <property type="term" value="C:cytosol"/>
    <property type="evidence" value="ECO:0007669"/>
    <property type="project" value="TreeGrafter"/>
</dbReference>
<dbReference type="GO" id="GO:0005770">
    <property type="term" value="C:late endosome"/>
    <property type="evidence" value="ECO:0007669"/>
    <property type="project" value="TreeGrafter"/>
</dbReference>
<dbReference type="RefSeq" id="XP_068362990.1">
    <property type="nucleotide sequence ID" value="XM_068491860.1"/>
</dbReference>
<dbReference type="SUPFAM" id="SSF49447">
    <property type="entry name" value="Second domain of Mu2 adaptin subunit (ap50) of ap2 adaptor"/>
    <property type="match status" value="1"/>
</dbReference>
<organism evidence="7 8">
    <name type="scientific">Tritrichomonas foetus</name>
    <dbReference type="NCBI Taxonomy" id="1144522"/>
    <lineage>
        <taxon>Eukaryota</taxon>
        <taxon>Metamonada</taxon>
        <taxon>Parabasalia</taxon>
        <taxon>Tritrichomonadida</taxon>
        <taxon>Tritrichomonadidae</taxon>
        <taxon>Tritrichomonas</taxon>
    </lineage>
</organism>
<feature type="domain" description="MHD" evidence="6">
    <location>
        <begin position="207"/>
        <end position="440"/>
    </location>
</feature>
<dbReference type="PANTHER" id="PTHR16082:SF2">
    <property type="entry name" value="AP-5 COMPLEX SUBUNIT MU-1"/>
    <property type="match status" value="1"/>
</dbReference>
<dbReference type="PROSITE" id="PS51072">
    <property type="entry name" value="MHD"/>
    <property type="match status" value="1"/>
</dbReference>
<dbReference type="VEuPathDB" id="TrichDB:TRFO_04375"/>
<protein>
    <recommendedName>
        <fullName evidence="6">MHD domain-containing protein</fullName>
    </recommendedName>
</protein>
<dbReference type="GO" id="GO:0005764">
    <property type="term" value="C:lysosome"/>
    <property type="evidence" value="ECO:0007669"/>
    <property type="project" value="TreeGrafter"/>
</dbReference>
<keyword evidence="2" id="KW-0813">Transport</keyword>
<keyword evidence="4" id="KW-0472">Membrane</keyword>
<dbReference type="OrthoDB" id="1877176at2759"/>
<evidence type="ECO:0000313" key="7">
    <source>
        <dbReference type="EMBL" id="OHT09854.1"/>
    </source>
</evidence>
<evidence type="ECO:0000256" key="4">
    <source>
        <dbReference type="ARBA" id="ARBA00023136"/>
    </source>
</evidence>
<evidence type="ECO:0000256" key="5">
    <source>
        <dbReference type="ARBA" id="ARBA00029433"/>
    </source>
</evidence>
<comment type="similarity">
    <text evidence="1">Belongs to the adaptor complexes medium subunit family.</text>
</comment>
<dbReference type="InterPro" id="IPR039591">
    <property type="entry name" value="AP5M1"/>
</dbReference>
<dbReference type="GeneID" id="94826564"/>
<evidence type="ECO:0000256" key="2">
    <source>
        <dbReference type="ARBA" id="ARBA00022448"/>
    </source>
</evidence>
<keyword evidence="8" id="KW-1185">Reference proteome</keyword>
<dbReference type="Proteomes" id="UP000179807">
    <property type="component" value="Unassembled WGS sequence"/>
</dbReference>
<dbReference type="InterPro" id="IPR036168">
    <property type="entry name" value="AP2_Mu_C_sf"/>
</dbReference>
<dbReference type="GO" id="GO:0016197">
    <property type="term" value="P:endosomal transport"/>
    <property type="evidence" value="ECO:0007669"/>
    <property type="project" value="TreeGrafter"/>
</dbReference>
<dbReference type="PANTHER" id="PTHR16082">
    <property type="entry name" value="AP-5 COMPLEX SUBUNIT MU-1"/>
    <property type="match status" value="1"/>
</dbReference>
<evidence type="ECO:0000256" key="1">
    <source>
        <dbReference type="ARBA" id="ARBA00005324"/>
    </source>
</evidence>
<accession>A0A1J4KJI0</accession>
<evidence type="ECO:0000313" key="8">
    <source>
        <dbReference type="Proteomes" id="UP000179807"/>
    </source>
</evidence>
<dbReference type="AlphaFoldDB" id="A0A1J4KJI0"/>
<keyword evidence="3" id="KW-0653">Protein transport</keyword>
<dbReference type="EMBL" id="MLAK01000627">
    <property type="protein sequence ID" value="OHT09854.1"/>
    <property type="molecule type" value="Genomic_DNA"/>
</dbReference>
<dbReference type="Gene3D" id="2.60.40.1170">
    <property type="entry name" value="Mu homology domain, subdomain B"/>
    <property type="match status" value="2"/>
</dbReference>
<proteinExistence type="inferred from homology"/>
<evidence type="ECO:0000256" key="3">
    <source>
        <dbReference type="ARBA" id="ARBA00022927"/>
    </source>
</evidence>
<evidence type="ECO:0000259" key="6">
    <source>
        <dbReference type="PROSITE" id="PS51072"/>
    </source>
</evidence>
<dbReference type="GO" id="GO:0015031">
    <property type="term" value="P:protein transport"/>
    <property type="evidence" value="ECO:0007669"/>
    <property type="project" value="UniProtKB-KW"/>
</dbReference>
<dbReference type="InterPro" id="IPR028565">
    <property type="entry name" value="MHD"/>
</dbReference>
<gene>
    <name evidence="7" type="ORF">TRFO_04375</name>
</gene>
<sequence length="445" mass="49377">MQSNHPICFSGVFIFDTNGEIVFSHRFKTVESRIKDPSLKIPSNQELSNFFKTNVLPRASSTTIQFSFPITTESESPVSDSVGQDRLQLVVLAVKNFYLAVVPLIESESSPTRPYIEISGAYSFLSFLDTISKATLRSLSGNSPPSAFAPFRQLLNQALPFGSPVIHDPYFMSTIVTNGDLRRFSGGYQTVANSPIPSWKISLLFPRPQLDLKIREVIIGHIDKNIQRFDVFGELRCVASIPYLPDITASLTNLDKISSVASHFCLKSLENDQIVFSPPTGITQLLTWRAAVNEEPPVKGTYKIFEDEHGLAFVLTISCKTPVKKVTVHLPFPGRGGFVKPQFQSPGGQLKMSRKEATVMWITKIGENNSQTLTGTLNFEVKTRPPGSGKYCAYVNFHSKKKTFSGLSLDKESITFSSSSNVNVTTDISYATENKKYIFWETPAA</sequence>
<comment type="caution">
    <text evidence="7">The sequence shown here is derived from an EMBL/GenBank/DDBJ whole genome shotgun (WGS) entry which is preliminary data.</text>
</comment>
<dbReference type="Pfam" id="PF00928">
    <property type="entry name" value="Adap_comp_sub"/>
    <property type="match status" value="1"/>
</dbReference>
<comment type="subcellular location">
    <subcellularLocation>
        <location evidence="5">Endomembrane system</location>
        <topology evidence="5">Peripheral membrane protein</topology>
        <orientation evidence="5">Cytoplasmic side</orientation>
    </subcellularLocation>
</comment>
<dbReference type="GO" id="GO:0030119">
    <property type="term" value="C:AP-type membrane coat adaptor complex"/>
    <property type="evidence" value="ECO:0007669"/>
    <property type="project" value="TreeGrafter"/>
</dbReference>